<organism evidence="5">
    <name type="scientific">Archaeoglobus fulgidus</name>
    <dbReference type="NCBI Taxonomy" id="2234"/>
    <lineage>
        <taxon>Archaea</taxon>
        <taxon>Methanobacteriati</taxon>
        <taxon>Methanobacteriota</taxon>
        <taxon>Archaeoglobi</taxon>
        <taxon>Archaeoglobales</taxon>
        <taxon>Archaeoglobaceae</taxon>
        <taxon>Archaeoglobus</taxon>
    </lineage>
</organism>
<dbReference type="InterPro" id="IPR036390">
    <property type="entry name" value="WH_DNA-bd_sf"/>
</dbReference>
<dbReference type="InterPro" id="IPR036388">
    <property type="entry name" value="WH-like_DNA-bd_sf"/>
</dbReference>
<keyword evidence="1" id="KW-0805">Transcription regulation</keyword>
<evidence type="ECO:0000259" key="4">
    <source>
        <dbReference type="PROSITE" id="PS50956"/>
    </source>
</evidence>
<dbReference type="InterPro" id="IPR011991">
    <property type="entry name" value="ArsR-like_HTH"/>
</dbReference>
<dbReference type="GO" id="GO:0043565">
    <property type="term" value="F:sequence-specific DNA binding"/>
    <property type="evidence" value="ECO:0007669"/>
    <property type="project" value="InterPro"/>
</dbReference>
<dbReference type="GO" id="GO:0005829">
    <property type="term" value="C:cytosol"/>
    <property type="evidence" value="ECO:0007669"/>
    <property type="project" value="TreeGrafter"/>
</dbReference>
<dbReference type="Gene3D" id="3.30.70.920">
    <property type="match status" value="1"/>
</dbReference>
<dbReference type="SMART" id="SM00344">
    <property type="entry name" value="HTH_ASNC"/>
    <property type="match status" value="1"/>
</dbReference>
<dbReference type="Pfam" id="PF13412">
    <property type="entry name" value="HTH_24"/>
    <property type="match status" value="1"/>
</dbReference>
<evidence type="ECO:0000256" key="2">
    <source>
        <dbReference type="ARBA" id="ARBA00023125"/>
    </source>
</evidence>
<dbReference type="SUPFAM" id="SSF46785">
    <property type="entry name" value="Winged helix' DNA-binding domain"/>
    <property type="match status" value="1"/>
</dbReference>
<keyword evidence="3" id="KW-0804">Transcription</keyword>
<proteinExistence type="predicted"/>
<evidence type="ECO:0000313" key="5">
    <source>
        <dbReference type="EMBL" id="HEH35459.1"/>
    </source>
</evidence>
<comment type="caution">
    <text evidence="5">The sequence shown here is derived from an EMBL/GenBank/DDBJ whole genome shotgun (WGS) entry which is preliminary data.</text>
</comment>
<dbReference type="PROSITE" id="PS50956">
    <property type="entry name" value="HTH_ASNC_2"/>
    <property type="match status" value="1"/>
</dbReference>
<evidence type="ECO:0000256" key="1">
    <source>
        <dbReference type="ARBA" id="ARBA00023015"/>
    </source>
</evidence>
<keyword evidence="2" id="KW-0238">DNA-binding</keyword>
<dbReference type="InterPro" id="IPR019885">
    <property type="entry name" value="Tscrpt_reg_HTH_AsnC-type_CS"/>
</dbReference>
<dbReference type="EMBL" id="DSLA01000075">
    <property type="protein sequence ID" value="HEH35459.1"/>
    <property type="molecule type" value="Genomic_DNA"/>
</dbReference>
<feature type="domain" description="HTH asnC-type" evidence="4">
    <location>
        <begin position="6"/>
        <end position="68"/>
    </location>
</feature>
<dbReference type="PROSITE" id="PS00519">
    <property type="entry name" value="HTH_ASNC_1"/>
    <property type="match status" value="1"/>
</dbReference>
<reference evidence="5" key="1">
    <citation type="journal article" date="2020" name="mSystems">
        <title>Genome- and Community-Level Interaction Insights into Carbon Utilization and Element Cycling Functions of Hydrothermarchaeota in Hydrothermal Sediment.</title>
        <authorList>
            <person name="Zhou Z."/>
            <person name="Liu Y."/>
            <person name="Xu W."/>
            <person name="Pan J."/>
            <person name="Luo Z.H."/>
            <person name="Li M."/>
        </authorList>
    </citation>
    <scope>NUCLEOTIDE SEQUENCE [LARGE SCALE GENOMIC DNA]</scope>
    <source>
        <strain evidence="5">SpSt-26</strain>
    </source>
</reference>
<name>A0A7J2TI97_ARCFL</name>
<protein>
    <submittedName>
        <fullName evidence="5">Lrp/AsnC family transcriptional regulator</fullName>
    </submittedName>
</protein>
<gene>
    <name evidence="5" type="ORF">ENP88_04785</name>
</gene>
<accession>A0A7J2TI97</accession>
<dbReference type="InterPro" id="IPR019888">
    <property type="entry name" value="Tscrpt_reg_AsnC-like"/>
</dbReference>
<dbReference type="AlphaFoldDB" id="A0A7J2TI97"/>
<dbReference type="PANTHER" id="PTHR30154">
    <property type="entry name" value="LEUCINE-RESPONSIVE REGULATORY PROTEIN"/>
    <property type="match status" value="1"/>
</dbReference>
<dbReference type="PANTHER" id="PTHR30154:SF34">
    <property type="entry name" value="TRANSCRIPTIONAL REGULATOR AZLB"/>
    <property type="match status" value="1"/>
</dbReference>
<evidence type="ECO:0000256" key="3">
    <source>
        <dbReference type="ARBA" id="ARBA00023163"/>
    </source>
</evidence>
<sequence>MRKNELDEIDKKIIENILRGKTQAEIAEMVGVTLRTVQNRIKALEEQGYLIKMKEGYWVANYQKIGLNMLAVILIDLDVDSKTRIDEIIEHFKKLDFVENIFEIVGSQFDLCMIVRYKDVEEYRRERRKFMEWMSKRGIKINHLHTYLASRTHKDHRRTIIP</sequence>
<dbReference type="InterPro" id="IPR000485">
    <property type="entry name" value="AsnC-type_HTH_dom"/>
</dbReference>
<dbReference type="Gene3D" id="1.10.10.10">
    <property type="entry name" value="Winged helix-like DNA-binding domain superfamily/Winged helix DNA-binding domain"/>
    <property type="match status" value="1"/>
</dbReference>
<dbReference type="GO" id="GO:0043200">
    <property type="term" value="P:response to amino acid"/>
    <property type="evidence" value="ECO:0007669"/>
    <property type="project" value="TreeGrafter"/>
</dbReference>
<dbReference type="CDD" id="cd00090">
    <property type="entry name" value="HTH_ARSR"/>
    <property type="match status" value="1"/>
</dbReference>